<keyword evidence="1" id="KW-0472">Membrane</keyword>
<protein>
    <recommendedName>
        <fullName evidence="4">PH (Pleckstrin Homology) domain-containing protein</fullName>
    </recommendedName>
</protein>
<keyword evidence="1" id="KW-0812">Transmembrane</keyword>
<reference evidence="2 3" key="1">
    <citation type="submission" date="2020-02" db="EMBL/GenBank/DDBJ databases">
        <title>Nitrogenibacter mangrovi gen. nov., sp. nov. isolated from mangrove sediment, a denitrifying betaproteobacterium.</title>
        <authorList>
            <person name="Liao H."/>
            <person name="Tian Y."/>
        </authorList>
    </citation>
    <scope>NUCLEOTIDE SEQUENCE [LARGE SCALE GENOMIC DNA]</scope>
    <source>
        <strain evidence="2 3">M9-3-2</strain>
    </source>
</reference>
<accession>A0A6C1B4L6</accession>
<dbReference type="KEGG" id="azq:G3580_14050"/>
<dbReference type="EMBL" id="CP048836">
    <property type="protein sequence ID" value="QID18646.1"/>
    <property type="molecule type" value="Genomic_DNA"/>
</dbReference>
<keyword evidence="3" id="KW-1185">Reference proteome</keyword>
<evidence type="ECO:0000256" key="1">
    <source>
        <dbReference type="SAM" id="Phobius"/>
    </source>
</evidence>
<feature type="transmembrane region" description="Helical" evidence="1">
    <location>
        <begin position="15"/>
        <end position="33"/>
    </location>
</feature>
<evidence type="ECO:0008006" key="4">
    <source>
        <dbReference type="Google" id="ProtNLM"/>
    </source>
</evidence>
<gene>
    <name evidence="2" type="ORF">G3580_14050</name>
</gene>
<dbReference type="AlphaFoldDB" id="A0A6C1B4L6"/>
<proteinExistence type="predicted"/>
<name>A0A6C1B4L6_9RHOO</name>
<feature type="transmembrane region" description="Helical" evidence="1">
    <location>
        <begin position="45"/>
        <end position="68"/>
    </location>
</feature>
<dbReference type="RefSeq" id="WP_173766503.1">
    <property type="nucleotide sequence ID" value="NZ_CP048836.1"/>
</dbReference>
<organism evidence="2 3">
    <name type="scientific">Nitrogeniibacter mangrovi</name>
    <dbReference type="NCBI Taxonomy" id="2016596"/>
    <lineage>
        <taxon>Bacteria</taxon>
        <taxon>Pseudomonadati</taxon>
        <taxon>Pseudomonadota</taxon>
        <taxon>Betaproteobacteria</taxon>
        <taxon>Rhodocyclales</taxon>
        <taxon>Zoogloeaceae</taxon>
        <taxon>Nitrogeniibacter</taxon>
    </lineage>
</organism>
<keyword evidence="1" id="KW-1133">Transmembrane helix</keyword>
<evidence type="ECO:0000313" key="2">
    <source>
        <dbReference type="EMBL" id="QID18646.1"/>
    </source>
</evidence>
<sequence length="163" mass="18783">MSVLFRYVRSRRRTAANLVAGMGVLPLWLWLLATLGAGRQGLDAFMAVAVPAVWGVEILLGLAVVWLLTHPDRFEMTVTPERFAVHHPLFSEWTFSIDPAQIVRIEHRLDLNQFTRIRIHTRDGRTLSLCKNYPYSRQRLYDALRSANPRITFPSRIGHFSRT</sequence>
<dbReference type="Proteomes" id="UP000501991">
    <property type="component" value="Chromosome"/>
</dbReference>
<evidence type="ECO:0000313" key="3">
    <source>
        <dbReference type="Proteomes" id="UP000501991"/>
    </source>
</evidence>